<dbReference type="HOGENOM" id="CLU_034830_1_0_6"/>
<evidence type="ECO:0000313" key="2">
    <source>
        <dbReference type="EMBL" id="ABM04209.1"/>
    </source>
</evidence>
<dbReference type="Proteomes" id="UP000000639">
    <property type="component" value="Chromosome"/>
</dbReference>
<dbReference type="EMBL" id="CP000510">
    <property type="protein sequence ID" value="ABM04209.1"/>
    <property type="molecule type" value="Genomic_DNA"/>
</dbReference>
<proteinExistence type="predicted"/>
<gene>
    <name evidence="2" type="ordered locus">Ping_2480</name>
</gene>
<dbReference type="AlphaFoldDB" id="A1SXJ4"/>
<evidence type="ECO:0000259" key="1">
    <source>
        <dbReference type="Pfam" id="PF13362"/>
    </source>
</evidence>
<feature type="domain" description="Toprim" evidence="1">
    <location>
        <begin position="193"/>
        <end position="294"/>
    </location>
</feature>
<sequence>MSINSLKINGELLDAAISFGLLLLEIITDGEIHRVPTKSKPCKKNGWYVAFLNSPICVFGDWSSGERVIFKPSGYQVTLADRAIIKDQIAAKNYQKKQQQQKAAQQAKQRYNKAEPVKNHAYLEHKSVKTMPFLKTEGNLLLVPLIDLSEKKPKICNLQTIDQHGSKRFMKEGRVKGLCWSIGLLEWCGEGKLYLCEGMVTAISIQQHTKSPTVAALTSGNLMPVAIILKKRYPNVQLVIAGDDDWLTEQKRGINTGKIKATEVAVSLDAAISFPPFSNDQKKMGYTDWNDYFKYCDEVVINE</sequence>
<accession>A1SXJ4</accession>
<keyword evidence="3" id="KW-1185">Reference proteome</keyword>
<dbReference type="KEGG" id="pin:Ping_2480"/>
<dbReference type="RefSeq" id="WP_011770769.1">
    <property type="nucleotide sequence ID" value="NC_008709.1"/>
</dbReference>
<dbReference type="InterPro" id="IPR034154">
    <property type="entry name" value="TOPRIM_DnaG/twinkle"/>
</dbReference>
<dbReference type="eggNOG" id="COG4643">
    <property type="taxonomic scope" value="Bacteria"/>
</dbReference>
<reference evidence="2 3" key="1">
    <citation type="submission" date="2007-01" db="EMBL/GenBank/DDBJ databases">
        <title>Complete sequence of Psychromonas ingrahamii 37.</title>
        <authorList>
            <consortium name="US DOE Joint Genome Institute"/>
            <person name="Copeland A."/>
            <person name="Lucas S."/>
            <person name="Lapidus A."/>
            <person name="Barry K."/>
            <person name="Detter J.C."/>
            <person name="Glavina del Rio T."/>
            <person name="Hammon N."/>
            <person name="Israni S."/>
            <person name="Dalin E."/>
            <person name="Tice H."/>
            <person name="Pitluck S."/>
            <person name="Thompson L.S."/>
            <person name="Brettin T."/>
            <person name="Bruce D."/>
            <person name="Han C."/>
            <person name="Tapia R."/>
            <person name="Schmutz J."/>
            <person name="Larimer F."/>
            <person name="Land M."/>
            <person name="Hauser L."/>
            <person name="Kyrpides N."/>
            <person name="Ivanova N."/>
            <person name="Staley J."/>
            <person name="Richardson P."/>
        </authorList>
    </citation>
    <scope>NUCLEOTIDE SEQUENCE [LARGE SCALE GENOMIC DNA]</scope>
    <source>
        <strain evidence="2 3">37</strain>
    </source>
</reference>
<dbReference type="CDD" id="cd01029">
    <property type="entry name" value="TOPRIM_primases"/>
    <property type="match status" value="1"/>
</dbReference>
<dbReference type="STRING" id="357804.Ping_2480"/>
<name>A1SXJ4_PSYIN</name>
<dbReference type="InterPro" id="IPR006171">
    <property type="entry name" value="TOPRIM_dom"/>
</dbReference>
<protein>
    <recommendedName>
        <fullName evidence="1">Toprim domain-containing protein</fullName>
    </recommendedName>
</protein>
<dbReference type="Pfam" id="PF13362">
    <property type="entry name" value="Toprim_3"/>
    <property type="match status" value="1"/>
</dbReference>
<evidence type="ECO:0000313" key="3">
    <source>
        <dbReference type="Proteomes" id="UP000000639"/>
    </source>
</evidence>
<dbReference type="OrthoDB" id="9763644at2"/>
<organism evidence="2 3">
    <name type="scientific">Psychromonas ingrahamii (strain DSM 17664 / CCUG 51855 / 37)</name>
    <dbReference type="NCBI Taxonomy" id="357804"/>
    <lineage>
        <taxon>Bacteria</taxon>
        <taxon>Pseudomonadati</taxon>
        <taxon>Pseudomonadota</taxon>
        <taxon>Gammaproteobacteria</taxon>
        <taxon>Alteromonadales</taxon>
        <taxon>Psychromonadaceae</taxon>
        <taxon>Psychromonas</taxon>
    </lineage>
</organism>